<evidence type="ECO:0000256" key="2">
    <source>
        <dbReference type="ARBA" id="ARBA00022729"/>
    </source>
</evidence>
<accession>A0ABT1BW38</accession>
<dbReference type="RefSeq" id="WP_252760656.1">
    <property type="nucleotide sequence ID" value="NZ_JAMXLY010000015.1"/>
</dbReference>
<gene>
    <name evidence="4" type="ORF">NG821_05490</name>
</gene>
<comment type="similarity">
    <text evidence="1">Belongs to the Skp family.</text>
</comment>
<evidence type="ECO:0000313" key="5">
    <source>
        <dbReference type="Proteomes" id="UP001204015"/>
    </source>
</evidence>
<dbReference type="SUPFAM" id="SSF111384">
    <property type="entry name" value="OmpH-like"/>
    <property type="match status" value="1"/>
</dbReference>
<comment type="caution">
    <text evidence="4">The sequence shown here is derived from an EMBL/GenBank/DDBJ whole genome shotgun (WGS) entry which is preliminary data.</text>
</comment>
<keyword evidence="2 3" id="KW-0732">Signal</keyword>
<protein>
    <submittedName>
        <fullName evidence="4">OmpH family outer membrane protein</fullName>
    </submittedName>
</protein>
<dbReference type="PANTHER" id="PTHR35089">
    <property type="entry name" value="CHAPERONE PROTEIN SKP"/>
    <property type="match status" value="1"/>
</dbReference>
<dbReference type="InterPro" id="IPR024930">
    <property type="entry name" value="Skp_dom_sf"/>
</dbReference>
<keyword evidence="5" id="KW-1185">Reference proteome</keyword>
<evidence type="ECO:0000256" key="3">
    <source>
        <dbReference type="SAM" id="SignalP"/>
    </source>
</evidence>
<sequence length="171" mass="19574">MKKVITLCLFVLMAMTASAQKFALVDMDYILKNIPTYVRANEQLDQLGDRWKAEIDSLNSVASTMYKNYQNEMTYLSQKQKQTRQQAIVNKEKQANDLKKSYFGPDGELAKRREALMTPIQQKIYNAVKTICELHDYSLVVDRSSNSSIIFGSPQIDISDEVLKKLGYSNN</sequence>
<dbReference type="InterPro" id="IPR005632">
    <property type="entry name" value="Chaperone_Skp"/>
</dbReference>
<dbReference type="Proteomes" id="UP001204015">
    <property type="component" value="Unassembled WGS sequence"/>
</dbReference>
<reference evidence="4 5" key="1">
    <citation type="submission" date="2022-06" db="EMBL/GenBank/DDBJ databases">
        <title>A taxonomic note on the genus Prevotella: Description of four novel genera and emended description of the genera Hallella and Xylanibacter.</title>
        <authorList>
            <person name="Hitch T.C.A."/>
        </authorList>
    </citation>
    <scope>NUCLEOTIDE SEQUENCE [LARGE SCALE GENOMIC DNA]</scope>
    <source>
        <strain evidence="4 5">DSM 100619</strain>
    </source>
</reference>
<name>A0ABT1BW38_9BACT</name>
<dbReference type="EMBL" id="JAMXLY010000015">
    <property type="protein sequence ID" value="MCO6025297.1"/>
    <property type="molecule type" value="Genomic_DNA"/>
</dbReference>
<evidence type="ECO:0000256" key="1">
    <source>
        <dbReference type="ARBA" id="ARBA00009091"/>
    </source>
</evidence>
<dbReference type="SMART" id="SM00935">
    <property type="entry name" value="OmpH"/>
    <property type="match status" value="1"/>
</dbReference>
<feature type="chain" id="PRO_5046310084" evidence="3">
    <location>
        <begin position="20"/>
        <end position="171"/>
    </location>
</feature>
<evidence type="ECO:0000313" key="4">
    <source>
        <dbReference type="EMBL" id="MCO6025297.1"/>
    </source>
</evidence>
<proteinExistence type="inferred from homology"/>
<dbReference type="Gene3D" id="3.30.910.20">
    <property type="entry name" value="Skp domain"/>
    <property type="match status" value="1"/>
</dbReference>
<dbReference type="Pfam" id="PF03938">
    <property type="entry name" value="OmpH"/>
    <property type="match status" value="1"/>
</dbReference>
<organism evidence="4 5">
    <name type="scientific">Segatella cerevisiae</name>
    <dbReference type="NCBI Taxonomy" id="2053716"/>
    <lineage>
        <taxon>Bacteria</taxon>
        <taxon>Pseudomonadati</taxon>
        <taxon>Bacteroidota</taxon>
        <taxon>Bacteroidia</taxon>
        <taxon>Bacteroidales</taxon>
        <taxon>Prevotellaceae</taxon>
        <taxon>Segatella</taxon>
    </lineage>
</organism>
<dbReference type="PANTHER" id="PTHR35089:SF1">
    <property type="entry name" value="CHAPERONE PROTEIN SKP"/>
    <property type="match status" value="1"/>
</dbReference>
<feature type="signal peptide" evidence="3">
    <location>
        <begin position="1"/>
        <end position="19"/>
    </location>
</feature>